<gene>
    <name evidence="2" type="ORF">DSPE1174_LOCUS25067</name>
</gene>
<dbReference type="AlphaFoldDB" id="A0A7S2DU08"/>
<keyword evidence="1" id="KW-0732">Signal</keyword>
<reference evidence="2" key="1">
    <citation type="submission" date="2021-01" db="EMBL/GenBank/DDBJ databases">
        <authorList>
            <person name="Corre E."/>
            <person name="Pelletier E."/>
            <person name="Niang G."/>
            <person name="Scheremetjew M."/>
            <person name="Finn R."/>
            <person name="Kale V."/>
            <person name="Holt S."/>
            <person name="Cochrane G."/>
            <person name="Meng A."/>
            <person name="Brown T."/>
            <person name="Cohen L."/>
        </authorList>
    </citation>
    <scope>NUCLEOTIDE SEQUENCE</scope>
    <source>
        <strain evidence="2">CCMP1381</strain>
    </source>
</reference>
<organism evidence="2">
    <name type="scientific">Octactis speculum</name>
    <dbReference type="NCBI Taxonomy" id="3111310"/>
    <lineage>
        <taxon>Eukaryota</taxon>
        <taxon>Sar</taxon>
        <taxon>Stramenopiles</taxon>
        <taxon>Ochrophyta</taxon>
        <taxon>Dictyochophyceae</taxon>
        <taxon>Dictyochales</taxon>
        <taxon>Dictyochaceae</taxon>
        <taxon>Octactis</taxon>
    </lineage>
</organism>
<feature type="chain" id="PRO_5031177421" evidence="1">
    <location>
        <begin position="26"/>
        <end position="132"/>
    </location>
</feature>
<feature type="signal peptide" evidence="1">
    <location>
        <begin position="1"/>
        <end position="25"/>
    </location>
</feature>
<evidence type="ECO:0000313" key="2">
    <source>
        <dbReference type="EMBL" id="CAD9462511.1"/>
    </source>
</evidence>
<evidence type="ECO:0000256" key="1">
    <source>
        <dbReference type="SAM" id="SignalP"/>
    </source>
</evidence>
<sequence length="132" mass="15041">MLRLRFGRLCAVFTIFWIASKPLHALIVPKRGELAHTLSNPFSSRNNPSWILREFKHSTIRADMVLNNAVDGHSQSVLPKDDDDDEEDCEIDLLTMECVPEETPVVVNVDEEDECEIDMETMQPLDPDKCLS</sequence>
<proteinExistence type="predicted"/>
<name>A0A7S2DU08_9STRA</name>
<accession>A0A7S2DU08</accession>
<protein>
    <submittedName>
        <fullName evidence="2">Uncharacterized protein</fullName>
    </submittedName>
</protein>
<dbReference type="EMBL" id="HBGS01048190">
    <property type="protein sequence ID" value="CAD9462511.1"/>
    <property type="molecule type" value="Transcribed_RNA"/>
</dbReference>